<organism evidence="3 4">
    <name type="scientific">Candidatus Thiomargarita nelsonii</name>
    <dbReference type="NCBI Taxonomy" id="1003181"/>
    <lineage>
        <taxon>Bacteria</taxon>
        <taxon>Pseudomonadati</taxon>
        <taxon>Pseudomonadota</taxon>
        <taxon>Gammaproteobacteria</taxon>
        <taxon>Thiotrichales</taxon>
        <taxon>Thiotrichaceae</taxon>
        <taxon>Thiomargarita</taxon>
    </lineage>
</organism>
<name>A0A176RZ35_9GAMM</name>
<dbReference type="InterPro" id="IPR051083">
    <property type="entry name" value="GrpII_Intron_Splice-Mob/Def"/>
</dbReference>
<dbReference type="AlphaFoldDB" id="A0A176RZ35"/>
<evidence type="ECO:0000256" key="1">
    <source>
        <dbReference type="ARBA" id="ARBA00034120"/>
    </source>
</evidence>
<feature type="domain" description="Reverse transcriptase" evidence="2">
    <location>
        <begin position="1"/>
        <end position="206"/>
    </location>
</feature>
<evidence type="ECO:0000259" key="2">
    <source>
        <dbReference type="PROSITE" id="PS50878"/>
    </source>
</evidence>
<feature type="non-terminal residue" evidence="3">
    <location>
        <position position="1"/>
    </location>
</feature>
<dbReference type="PANTHER" id="PTHR34047:SF10">
    <property type="entry name" value="GROUP II INTRON-ASSOCIATED OPEN READING FRAME"/>
    <property type="match status" value="1"/>
</dbReference>
<dbReference type="Proteomes" id="UP000076962">
    <property type="component" value="Unassembled WGS sequence"/>
</dbReference>
<keyword evidence="3" id="KW-0808">Transferase</keyword>
<comment type="caution">
    <text evidence="3">The sequence shown here is derived from an EMBL/GenBank/DDBJ whole genome shotgun (WGS) entry which is preliminary data.</text>
</comment>
<reference evidence="3 4" key="1">
    <citation type="submission" date="2016-05" db="EMBL/GenBank/DDBJ databases">
        <title>Single-cell genome of chain-forming Candidatus Thiomargarita nelsonii and comparison to other large sulfur-oxidizing bacteria.</title>
        <authorList>
            <person name="Winkel M."/>
            <person name="Salman V."/>
            <person name="Woyke T."/>
            <person name="Schulz-Vogt H."/>
            <person name="Richter M."/>
            <person name="Flood B."/>
            <person name="Bailey J."/>
            <person name="Amann R."/>
            <person name="Mussmann M."/>
        </authorList>
    </citation>
    <scope>NUCLEOTIDE SEQUENCE [LARGE SCALE GENOMIC DNA]</scope>
    <source>
        <strain evidence="3 4">THI036</strain>
    </source>
</reference>
<keyword evidence="3" id="KW-0548">Nucleotidyltransferase</keyword>
<sequence>KAKPLKRIYIPKANGKQRPLGIPTQYDRVVQNMVKNAIEPKWEAEFAPESYGFRPAMGAQDAVRAIWHKIKNKPKWILDADIKGYFDNIDHEFILNLFEDPEKPIVREWLKAGYIDRKIGNEVIKTETGTPQGGIISPLIANKVLDGMQRWIRIALKQYLNANDPETETYKKIQRTKVVRYADDFIVINEDRNIIVIVKSLLNKWL</sequence>
<comment type="similarity">
    <text evidence="1">Belongs to the bacterial reverse transcriptase family.</text>
</comment>
<accession>A0A176RZ35</accession>
<proteinExistence type="inferred from homology"/>
<dbReference type="InterPro" id="IPR000477">
    <property type="entry name" value="RT_dom"/>
</dbReference>
<dbReference type="PANTHER" id="PTHR34047">
    <property type="entry name" value="NUCLEAR INTRON MATURASE 1, MITOCHONDRIAL-RELATED"/>
    <property type="match status" value="1"/>
</dbReference>
<dbReference type="SUPFAM" id="SSF56672">
    <property type="entry name" value="DNA/RNA polymerases"/>
    <property type="match status" value="1"/>
</dbReference>
<dbReference type="PROSITE" id="PS50878">
    <property type="entry name" value="RT_POL"/>
    <property type="match status" value="1"/>
</dbReference>
<keyword evidence="3" id="KW-0695">RNA-directed DNA polymerase</keyword>
<dbReference type="EC" id="2.7.7.49" evidence="3"/>
<evidence type="ECO:0000313" key="3">
    <source>
        <dbReference type="EMBL" id="OAD20984.1"/>
    </source>
</evidence>
<evidence type="ECO:0000313" key="4">
    <source>
        <dbReference type="Proteomes" id="UP000076962"/>
    </source>
</evidence>
<dbReference type="Pfam" id="PF00078">
    <property type="entry name" value="RVT_1"/>
    <property type="match status" value="1"/>
</dbReference>
<dbReference type="GO" id="GO:0003964">
    <property type="term" value="F:RNA-directed DNA polymerase activity"/>
    <property type="evidence" value="ECO:0007669"/>
    <property type="project" value="UniProtKB-KW"/>
</dbReference>
<dbReference type="EMBL" id="LUTY01001958">
    <property type="protein sequence ID" value="OAD20984.1"/>
    <property type="molecule type" value="Genomic_DNA"/>
</dbReference>
<keyword evidence="4" id="KW-1185">Reference proteome</keyword>
<feature type="non-terminal residue" evidence="3">
    <location>
        <position position="206"/>
    </location>
</feature>
<protein>
    <submittedName>
        <fullName evidence="3">RNA-directed DNA polymerase (Reverse transcriptase)</fullName>
        <ecNumber evidence="3">2.7.7.49</ecNumber>
    </submittedName>
</protein>
<dbReference type="InterPro" id="IPR043502">
    <property type="entry name" value="DNA/RNA_pol_sf"/>
</dbReference>
<gene>
    <name evidence="3" type="ORF">THIOM_003273</name>
</gene>
<dbReference type="CDD" id="cd01651">
    <property type="entry name" value="RT_G2_intron"/>
    <property type="match status" value="1"/>
</dbReference>